<name>A0AA37WEA8_9BACT</name>
<reference evidence="2" key="1">
    <citation type="journal article" date="2014" name="Int. J. Syst. Evol. Microbiol.">
        <title>Complete genome sequence of Corynebacterium casei LMG S-19264T (=DSM 44701T), isolated from a smear-ripened cheese.</title>
        <authorList>
            <consortium name="US DOE Joint Genome Institute (JGI-PGF)"/>
            <person name="Walter F."/>
            <person name="Albersmeier A."/>
            <person name="Kalinowski J."/>
            <person name="Ruckert C."/>
        </authorList>
    </citation>
    <scope>NUCLEOTIDE SEQUENCE</scope>
    <source>
        <strain evidence="2">NBRC 108769</strain>
    </source>
</reference>
<comment type="caution">
    <text evidence="2">The sequence shown here is derived from an EMBL/GenBank/DDBJ whole genome shotgun (WGS) entry which is preliminary data.</text>
</comment>
<gene>
    <name evidence="2" type="ORF">GCM10007940_15920</name>
</gene>
<sequence length="154" mass="17780">MSIYPGNRRNSGNPFGNWLAIIMMAVILIGSFFVLRGIFNLLYFLAPILLIATLIIDYKVVLNFIKQLGVLFTKNPLYGIGATALTFFLYPIVFVVLLFRAFTGKKLRKFQNPGDAEREGDFVEYEELDEEPLDLDEFGKVKEKNYDNYFNKER</sequence>
<proteinExistence type="predicted"/>
<feature type="transmembrane region" description="Helical" evidence="1">
    <location>
        <begin position="15"/>
        <end position="35"/>
    </location>
</feature>
<evidence type="ECO:0000313" key="2">
    <source>
        <dbReference type="EMBL" id="GLR16977.1"/>
    </source>
</evidence>
<dbReference type="AlphaFoldDB" id="A0AA37WEA8"/>
<accession>A0AA37WEA8</accession>
<dbReference type="Proteomes" id="UP001156666">
    <property type="component" value="Unassembled WGS sequence"/>
</dbReference>
<keyword evidence="1" id="KW-1133">Transmembrane helix</keyword>
<organism evidence="2 3">
    <name type="scientific">Portibacter lacus</name>
    <dbReference type="NCBI Taxonomy" id="1099794"/>
    <lineage>
        <taxon>Bacteria</taxon>
        <taxon>Pseudomonadati</taxon>
        <taxon>Bacteroidota</taxon>
        <taxon>Saprospiria</taxon>
        <taxon>Saprospirales</taxon>
        <taxon>Haliscomenobacteraceae</taxon>
        <taxon>Portibacter</taxon>
    </lineage>
</organism>
<dbReference type="EMBL" id="BSOH01000007">
    <property type="protein sequence ID" value="GLR16977.1"/>
    <property type="molecule type" value="Genomic_DNA"/>
</dbReference>
<evidence type="ECO:0000256" key="1">
    <source>
        <dbReference type="SAM" id="Phobius"/>
    </source>
</evidence>
<protein>
    <submittedName>
        <fullName evidence="2">Uncharacterized protein</fullName>
    </submittedName>
</protein>
<keyword evidence="1" id="KW-0812">Transmembrane</keyword>
<dbReference type="RefSeq" id="WP_235290844.1">
    <property type="nucleotide sequence ID" value="NZ_BSOH01000007.1"/>
</dbReference>
<feature type="transmembrane region" description="Helical" evidence="1">
    <location>
        <begin position="42"/>
        <end position="65"/>
    </location>
</feature>
<keyword evidence="1" id="KW-0472">Membrane</keyword>
<keyword evidence="3" id="KW-1185">Reference proteome</keyword>
<feature type="transmembrane region" description="Helical" evidence="1">
    <location>
        <begin position="77"/>
        <end position="99"/>
    </location>
</feature>
<reference evidence="2" key="2">
    <citation type="submission" date="2023-01" db="EMBL/GenBank/DDBJ databases">
        <title>Draft genome sequence of Portibacter lacus strain NBRC 108769.</title>
        <authorList>
            <person name="Sun Q."/>
            <person name="Mori K."/>
        </authorList>
    </citation>
    <scope>NUCLEOTIDE SEQUENCE</scope>
    <source>
        <strain evidence="2">NBRC 108769</strain>
    </source>
</reference>
<evidence type="ECO:0000313" key="3">
    <source>
        <dbReference type="Proteomes" id="UP001156666"/>
    </source>
</evidence>